<keyword evidence="4" id="KW-0547">Nucleotide-binding</keyword>
<keyword evidence="11" id="KW-1185">Reference proteome</keyword>
<organism evidence="10 11">
    <name type="scientific">Embleya hyalina</name>
    <dbReference type="NCBI Taxonomy" id="516124"/>
    <lineage>
        <taxon>Bacteria</taxon>
        <taxon>Bacillati</taxon>
        <taxon>Actinomycetota</taxon>
        <taxon>Actinomycetes</taxon>
        <taxon>Kitasatosporales</taxon>
        <taxon>Streptomycetaceae</taxon>
        <taxon>Embleya</taxon>
    </lineage>
</organism>
<evidence type="ECO:0000256" key="4">
    <source>
        <dbReference type="ARBA" id="ARBA00022741"/>
    </source>
</evidence>
<dbReference type="EMBL" id="BIFH01000050">
    <property type="protein sequence ID" value="GCE01573.1"/>
    <property type="molecule type" value="Genomic_DNA"/>
</dbReference>
<dbReference type="RefSeq" id="WP_126643191.1">
    <property type="nucleotide sequence ID" value="NZ_BIFH01000050.1"/>
</dbReference>
<dbReference type="Pfam" id="PF18967">
    <property type="entry name" value="PycTM"/>
    <property type="match status" value="1"/>
</dbReference>
<sequence>MTDTITPATASVAALHRHIDDLIANIRAADAKASLVLVGVGVGAGALDRLPTTAAWVAAAGLAATATLLGLVLLPRVAGWLDDDPDPDTILRRIADADHPRALATHYATLRVLVHRKYRLIRGALLTLAATVAATAPLTVATTR</sequence>
<evidence type="ECO:0000259" key="9">
    <source>
        <dbReference type="Pfam" id="PF18967"/>
    </source>
</evidence>
<feature type="transmembrane region" description="Helical" evidence="8">
    <location>
        <begin position="54"/>
        <end position="74"/>
    </location>
</feature>
<gene>
    <name evidence="10" type="ORF">EHYA_09339</name>
</gene>
<feature type="transmembrane region" description="Helical" evidence="8">
    <location>
        <begin position="120"/>
        <end position="140"/>
    </location>
</feature>
<evidence type="ECO:0000313" key="11">
    <source>
        <dbReference type="Proteomes" id="UP000286931"/>
    </source>
</evidence>
<comment type="caution">
    <text evidence="10">The sequence shown here is derived from an EMBL/GenBank/DDBJ whole genome shotgun (WGS) entry which is preliminary data.</text>
</comment>
<evidence type="ECO:0000256" key="2">
    <source>
        <dbReference type="ARBA" id="ARBA00022475"/>
    </source>
</evidence>
<keyword evidence="2" id="KW-1003">Cell membrane</keyword>
<comment type="subcellular location">
    <subcellularLocation>
        <location evidence="1">Cell membrane</location>
    </subcellularLocation>
</comment>
<dbReference type="InterPro" id="IPR043760">
    <property type="entry name" value="PycTM_dom"/>
</dbReference>
<feature type="domain" description="Pycsar effector protein" evidence="9">
    <location>
        <begin position="15"/>
        <end position="136"/>
    </location>
</feature>
<keyword evidence="7 8" id="KW-0472">Membrane</keyword>
<keyword evidence="6" id="KW-0051">Antiviral defense</keyword>
<evidence type="ECO:0000256" key="6">
    <source>
        <dbReference type="ARBA" id="ARBA00023118"/>
    </source>
</evidence>
<proteinExistence type="predicted"/>
<evidence type="ECO:0000256" key="1">
    <source>
        <dbReference type="ARBA" id="ARBA00004236"/>
    </source>
</evidence>
<evidence type="ECO:0000256" key="8">
    <source>
        <dbReference type="SAM" id="Phobius"/>
    </source>
</evidence>
<protein>
    <recommendedName>
        <fullName evidence="9">Pycsar effector protein domain-containing protein</fullName>
    </recommendedName>
</protein>
<keyword evidence="5 8" id="KW-1133">Transmembrane helix</keyword>
<evidence type="ECO:0000313" key="10">
    <source>
        <dbReference type="EMBL" id="GCE01573.1"/>
    </source>
</evidence>
<accession>A0A401Z3Z4</accession>
<reference evidence="10 11" key="1">
    <citation type="submission" date="2018-12" db="EMBL/GenBank/DDBJ databases">
        <title>Draft genome sequence of Embleya hyalina NBRC 13850T.</title>
        <authorList>
            <person name="Komaki H."/>
            <person name="Hosoyama A."/>
            <person name="Kimura A."/>
            <person name="Ichikawa N."/>
            <person name="Tamura T."/>
        </authorList>
    </citation>
    <scope>NUCLEOTIDE SEQUENCE [LARGE SCALE GENOMIC DNA]</scope>
    <source>
        <strain evidence="10 11">NBRC 13850</strain>
    </source>
</reference>
<dbReference type="AlphaFoldDB" id="A0A401Z3Z4"/>
<keyword evidence="3 8" id="KW-0812">Transmembrane</keyword>
<evidence type="ECO:0000256" key="3">
    <source>
        <dbReference type="ARBA" id="ARBA00022692"/>
    </source>
</evidence>
<evidence type="ECO:0000256" key="5">
    <source>
        <dbReference type="ARBA" id="ARBA00022989"/>
    </source>
</evidence>
<dbReference type="Proteomes" id="UP000286931">
    <property type="component" value="Unassembled WGS sequence"/>
</dbReference>
<name>A0A401Z3Z4_9ACTN</name>
<evidence type="ECO:0000256" key="7">
    <source>
        <dbReference type="ARBA" id="ARBA00023136"/>
    </source>
</evidence>